<dbReference type="Pfam" id="PF01451">
    <property type="entry name" value="LMWPc"/>
    <property type="match status" value="1"/>
</dbReference>
<organism evidence="3 4">
    <name type="scientific">Methylocystis borbori</name>
    <dbReference type="NCBI Taxonomy" id="3118750"/>
    <lineage>
        <taxon>Bacteria</taxon>
        <taxon>Pseudomonadati</taxon>
        <taxon>Pseudomonadota</taxon>
        <taxon>Alphaproteobacteria</taxon>
        <taxon>Hyphomicrobiales</taxon>
        <taxon>Methylocystaceae</taxon>
        <taxon>Methylocystis</taxon>
    </lineage>
</organism>
<dbReference type="InterPro" id="IPR023485">
    <property type="entry name" value="Ptyr_pPase"/>
</dbReference>
<dbReference type="SMART" id="SM00226">
    <property type="entry name" value="LMWPc"/>
    <property type="match status" value="1"/>
</dbReference>
<dbReference type="Gene3D" id="3.40.50.2300">
    <property type="match status" value="1"/>
</dbReference>
<sequence length="150" mass="16575">MASVAARPQSVLFACTLNTVRSPMAEAIARHYFGREIYFASAGLKRGEADPFAIAAMEEIGVDLTRHKPHTFEDLEDSNFDLIVTLSPEAHHKALEFARAMAVDVVYWPTPDATAAQGSREAILDAYRDVRERLTARIMELLGRARSPSA</sequence>
<accession>A0ABU7XD65</accession>
<keyword evidence="4" id="KW-1185">Reference proteome</keyword>
<dbReference type="SUPFAM" id="SSF52788">
    <property type="entry name" value="Phosphotyrosine protein phosphatases I"/>
    <property type="match status" value="1"/>
</dbReference>
<dbReference type="Proteomes" id="UP001350748">
    <property type="component" value="Unassembled WGS sequence"/>
</dbReference>
<dbReference type="PANTHER" id="PTHR43428">
    <property type="entry name" value="ARSENATE REDUCTASE"/>
    <property type="match status" value="1"/>
</dbReference>
<reference evidence="3 4" key="1">
    <citation type="submission" date="2024-02" db="EMBL/GenBank/DDBJ databases">
        <authorList>
            <person name="Grouzdev D."/>
        </authorList>
    </citation>
    <scope>NUCLEOTIDE SEQUENCE [LARGE SCALE GENOMIC DNA]</scope>
    <source>
        <strain evidence="3 4">9N</strain>
    </source>
</reference>
<evidence type="ECO:0000259" key="2">
    <source>
        <dbReference type="SMART" id="SM00226"/>
    </source>
</evidence>
<name>A0ABU7XD65_9HYPH</name>
<evidence type="ECO:0000256" key="1">
    <source>
        <dbReference type="ARBA" id="ARBA00022849"/>
    </source>
</evidence>
<dbReference type="EMBL" id="JAZHYN010000004">
    <property type="protein sequence ID" value="MEF3365325.1"/>
    <property type="molecule type" value="Genomic_DNA"/>
</dbReference>
<dbReference type="PANTHER" id="PTHR43428:SF1">
    <property type="entry name" value="ARSENATE REDUCTASE"/>
    <property type="match status" value="1"/>
</dbReference>
<keyword evidence="1" id="KW-0059">Arsenical resistance</keyword>
<comment type="caution">
    <text evidence="3">The sequence shown here is derived from an EMBL/GenBank/DDBJ whole genome shotgun (WGS) entry which is preliminary data.</text>
</comment>
<protein>
    <submittedName>
        <fullName evidence="3">Low molecular weight phosphatase family protein</fullName>
    </submittedName>
</protein>
<dbReference type="InterPro" id="IPR036196">
    <property type="entry name" value="Ptyr_pPase_sf"/>
</dbReference>
<proteinExistence type="predicted"/>
<feature type="domain" description="Phosphotyrosine protein phosphatase I" evidence="2">
    <location>
        <begin position="9"/>
        <end position="144"/>
    </location>
</feature>
<evidence type="ECO:0000313" key="3">
    <source>
        <dbReference type="EMBL" id="MEF3365325.1"/>
    </source>
</evidence>
<gene>
    <name evidence="3" type="ORF">V3H18_02125</name>
</gene>
<evidence type="ECO:0000313" key="4">
    <source>
        <dbReference type="Proteomes" id="UP001350748"/>
    </source>
</evidence>
<dbReference type="RefSeq" id="WP_332080232.1">
    <property type="nucleotide sequence ID" value="NZ_JAZHYN010000004.1"/>
</dbReference>